<evidence type="ECO:0000313" key="2">
    <source>
        <dbReference type="Proteomes" id="UP000240535"/>
    </source>
</evidence>
<dbReference type="EMBL" id="PDHH01000005">
    <property type="protein sequence ID" value="PSM51666.1"/>
    <property type="molecule type" value="Genomic_DNA"/>
</dbReference>
<sequence length="110" mass="12953">MNKLYFCIVILLFFTGCSSDTNNSSKREDLFYKDIAKSIEEATLESDHYECVTNKKYYFCESLSFLYGNGGLFKGKEIKKNPEKAKEYNKILCEEFKKEFYCEKLKNNNP</sequence>
<protein>
    <recommendedName>
        <fullName evidence="3">Lipoprotein</fullName>
    </recommendedName>
</protein>
<reference evidence="2" key="1">
    <citation type="submission" date="2017-10" db="EMBL/GenBank/DDBJ databases">
        <title>Campylobacter species from seals.</title>
        <authorList>
            <person name="Gilbert M.J."/>
            <person name="Zomer A.L."/>
            <person name="Timmerman A.J."/>
            <person name="Duim B."/>
            <person name="Wagenaar J.A."/>
        </authorList>
    </citation>
    <scope>NUCLEOTIDE SEQUENCE [LARGE SCALE GENOMIC DNA]</scope>
    <source>
        <strain evidence="2">17S00004-5</strain>
    </source>
</reference>
<comment type="caution">
    <text evidence="1">The sequence shown here is derived from an EMBL/GenBank/DDBJ whole genome shotgun (WGS) entry which is preliminary data.</text>
</comment>
<dbReference type="RefSeq" id="WP_106871671.1">
    <property type="nucleotide sequence ID" value="NZ_CP053841.1"/>
</dbReference>
<gene>
    <name evidence="1" type="ORF">CQ405_05915</name>
</gene>
<dbReference type="PROSITE" id="PS51257">
    <property type="entry name" value="PROKAR_LIPOPROTEIN"/>
    <property type="match status" value="1"/>
</dbReference>
<evidence type="ECO:0008006" key="3">
    <source>
        <dbReference type="Google" id="ProtNLM"/>
    </source>
</evidence>
<keyword evidence="2" id="KW-1185">Reference proteome</keyword>
<accession>A0A2P8QZI6</accession>
<evidence type="ECO:0000313" key="1">
    <source>
        <dbReference type="EMBL" id="PSM51666.1"/>
    </source>
</evidence>
<name>A0A2P8QZI6_9BACT</name>
<organism evidence="1 2">
    <name type="scientific">Campylobacter blaseri</name>
    <dbReference type="NCBI Taxonomy" id="2042961"/>
    <lineage>
        <taxon>Bacteria</taxon>
        <taxon>Pseudomonadati</taxon>
        <taxon>Campylobacterota</taxon>
        <taxon>Epsilonproteobacteria</taxon>
        <taxon>Campylobacterales</taxon>
        <taxon>Campylobacteraceae</taxon>
        <taxon>Campylobacter</taxon>
    </lineage>
</organism>
<dbReference type="Proteomes" id="UP000240535">
    <property type="component" value="Unassembled WGS sequence"/>
</dbReference>
<dbReference type="AlphaFoldDB" id="A0A2P8QZI6"/>
<proteinExistence type="predicted"/>